<keyword evidence="5" id="KW-1185">Reference proteome</keyword>
<dbReference type="SUPFAM" id="SSF48350">
    <property type="entry name" value="GTPase activation domain, GAP"/>
    <property type="match status" value="1"/>
</dbReference>
<dbReference type="PROSITE" id="PS50238">
    <property type="entry name" value="RHOGAP"/>
    <property type="match status" value="1"/>
</dbReference>
<sequence>LLTTEIEAREACEWLRAAGFPQYTQLYQDMQFPIDMETVRRDHEFLDDDEIESLFRRLNTLNKCASMKVEIRHQRRQSDDSEDDELCAISNKWTYERCSQRWSRIESTEGFPGKEGPAASVPGSPILKTAGNEDTIFLDHNDNHDESSIHSTSSADSDIGSCPKPSEDVEISINSSRCSSIKEAPLDFSSSCSSPPSEFLSATSEEKLLDKSPYKKRKSLLKKMEKLHIRSSSLRSGQSKAKPIISEPVLLEGLNEEKMRMLNCVNISDLSGIQIKNNSSFSLHSCNSSNQPANSSTVGTSPLINPQRHCERKVVCGEDLDSSKLLMWNDLSQQNLKNDMTLQMNQLFQVPQGHKPGTFPIALTNSFLSPVDNSSINWRTGSFHGCRRNQSRSSSKDSKAPRSPLLYSKNRLSIYDNVPNIELGDQETEQLGDDDVFSELNSVIEDVNGLKKLVDQWSEKFPDDGESDFASNLSSLYPSSPKEIHLETEDSAASSAAEGENSCEIGKISPADEKTKGNNGNYPKFKQYLPHRQRKQHWCVDESMSLESFSTQAGSQSAAQLARTQKLALLKLTALMDRYSPSSKQGWNWTLPKFVRKIKASDYKDKNVFGVPLLLNVQRTNHPLPNGILQALDYLRSHFLDQVGLFRKSGVKSRILFLREMNETNPNNVCYEGQSAFDVADMVKQYFRDLPEPIFTSRLCESFLHIYQYVPKEQQFQAVQAAILLLPKENREALKTLLFFLRDVVAFVEVNQMTPTNIAVCLAPSLFHLNTLRRDSSSSSTSQRKGSLGKPDQRELSENLAATQGLAHMIMECNRLFQV</sequence>
<dbReference type="CDD" id="cd04375">
    <property type="entry name" value="RhoGAP_DLC1"/>
    <property type="match status" value="1"/>
</dbReference>
<dbReference type="GO" id="GO:0005096">
    <property type="term" value="F:GTPase activator activity"/>
    <property type="evidence" value="ECO:0007669"/>
    <property type="project" value="TreeGrafter"/>
</dbReference>
<feature type="region of interest" description="Disordered" evidence="2">
    <location>
        <begin position="483"/>
        <end position="525"/>
    </location>
</feature>
<dbReference type="AlphaFoldDB" id="A0A7L3L8V7"/>
<feature type="compositionally biased region" description="Low complexity" evidence="2">
    <location>
        <begin position="149"/>
        <end position="158"/>
    </location>
</feature>
<protein>
    <submittedName>
        <fullName evidence="4">RHG07 protein</fullName>
    </submittedName>
</protein>
<feature type="non-terminal residue" evidence="4">
    <location>
        <position position="819"/>
    </location>
</feature>
<evidence type="ECO:0000259" key="3">
    <source>
        <dbReference type="PROSITE" id="PS50238"/>
    </source>
</evidence>
<dbReference type="InterPro" id="IPR001660">
    <property type="entry name" value="SAM"/>
</dbReference>
<dbReference type="InterPro" id="IPR008936">
    <property type="entry name" value="Rho_GTPase_activation_prot"/>
</dbReference>
<feature type="compositionally biased region" description="Basic and acidic residues" evidence="2">
    <location>
        <begin position="137"/>
        <end position="148"/>
    </location>
</feature>
<dbReference type="GO" id="GO:0030036">
    <property type="term" value="P:actin cytoskeleton organization"/>
    <property type="evidence" value="ECO:0007669"/>
    <property type="project" value="TreeGrafter"/>
</dbReference>
<feature type="non-terminal residue" evidence="4">
    <location>
        <position position="1"/>
    </location>
</feature>
<dbReference type="PANTHER" id="PTHR12659:SF4">
    <property type="entry name" value="RHO-GAP DOMAIN-CONTAINING PROTEIN"/>
    <property type="match status" value="1"/>
</dbReference>
<dbReference type="FunFam" id="1.10.555.10:FF:000007">
    <property type="entry name" value="rho GTPase-activating protein 7 isoform X2"/>
    <property type="match status" value="1"/>
</dbReference>
<dbReference type="Gene3D" id="1.10.555.10">
    <property type="entry name" value="Rho GTPase activation protein"/>
    <property type="match status" value="1"/>
</dbReference>
<dbReference type="Gene3D" id="1.10.287.2070">
    <property type="match status" value="1"/>
</dbReference>
<feature type="region of interest" description="Disordered" evidence="2">
    <location>
        <begin position="108"/>
        <end position="168"/>
    </location>
</feature>
<evidence type="ECO:0000256" key="1">
    <source>
        <dbReference type="ARBA" id="ARBA00022553"/>
    </source>
</evidence>
<dbReference type="PANTHER" id="PTHR12659">
    <property type="entry name" value="RHO-TYPE GTPASE ACTIVATING PROTEIN"/>
    <property type="match status" value="1"/>
</dbReference>
<evidence type="ECO:0000313" key="5">
    <source>
        <dbReference type="Proteomes" id="UP000582182"/>
    </source>
</evidence>
<organism evidence="4 5">
    <name type="scientific">Turnix velox</name>
    <name type="common">Little buttonquail</name>
    <dbReference type="NCBI Taxonomy" id="2529409"/>
    <lineage>
        <taxon>Eukaryota</taxon>
        <taxon>Metazoa</taxon>
        <taxon>Chordata</taxon>
        <taxon>Craniata</taxon>
        <taxon>Vertebrata</taxon>
        <taxon>Euteleostomi</taxon>
        <taxon>Archelosauria</taxon>
        <taxon>Archosauria</taxon>
        <taxon>Dinosauria</taxon>
        <taxon>Saurischia</taxon>
        <taxon>Theropoda</taxon>
        <taxon>Coelurosauria</taxon>
        <taxon>Aves</taxon>
        <taxon>Neognathae</taxon>
        <taxon>Neoaves</taxon>
        <taxon>Charadriiformes</taxon>
        <taxon>Turnicidae</taxon>
        <taxon>Turnix</taxon>
    </lineage>
</organism>
<name>A0A7L3L8V7_9CHAR</name>
<reference evidence="4 5" key="1">
    <citation type="submission" date="2019-09" db="EMBL/GenBank/DDBJ databases">
        <title>Bird 10,000 Genomes (B10K) Project - Family phase.</title>
        <authorList>
            <person name="Zhang G."/>
        </authorList>
    </citation>
    <scope>NUCLEOTIDE SEQUENCE [LARGE SCALE GENOMIC DNA]</scope>
    <source>
        <strain evidence="4">B10K-DU-029-46</strain>
    </source>
</reference>
<evidence type="ECO:0000256" key="2">
    <source>
        <dbReference type="SAM" id="MobiDB-lite"/>
    </source>
</evidence>
<dbReference type="Pfam" id="PF07647">
    <property type="entry name" value="SAM_2"/>
    <property type="match status" value="1"/>
</dbReference>
<accession>A0A7L3L8V7</accession>
<keyword evidence="1" id="KW-0597">Phosphoprotein</keyword>
<feature type="region of interest" description="Disordered" evidence="2">
    <location>
        <begin position="382"/>
        <end position="403"/>
    </location>
</feature>
<dbReference type="InterPro" id="IPR000198">
    <property type="entry name" value="RhoGAP_dom"/>
</dbReference>
<dbReference type="OrthoDB" id="10003330at2759"/>
<feature type="domain" description="Rho-GAP" evidence="3">
    <location>
        <begin position="611"/>
        <end position="817"/>
    </location>
</feature>
<dbReference type="SUPFAM" id="SSF47769">
    <property type="entry name" value="SAM/Pointed domain"/>
    <property type="match status" value="1"/>
</dbReference>
<feature type="compositionally biased region" description="Low complexity" evidence="2">
    <location>
        <begin position="491"/>
        <end position="502"/>
    </location>
</feature>
<evidence type="ECO:0000313" key="4">
    <source>
        <dbReference type="EMBL" id="NXU50464.1"/>
    </source>
</evidence>
<proteinExistence type="predicted"/>
<dbReference type="Pfam" id="PF00620">
    <property type="entry name" value="RhoGAP"/>
    <property type="match status" value="1"/>
</dbReference>
<dbReference type="InterPro" id="IPR013761">
    <property type="entry name" value="SAM/pointed_sf"/>
</dbReference>
<comment type="caution">
    <text evidence="4">The sequence shown here is derived from an EMBL/GenBank/DDBJ whole genome shotgun (WGS) entry which is preliminary data.</text>
</comment>
<dbReference type="GO" id="GO:0035023">
    <property type="term" value="P:regulation of Rho protein signal transduction"/>
    <property type="evidence" value="ECO:0007669"/>
    <property type="project" value="TreeGrafter"/>
</dbReference>
<gene>
    <name evidence="4" type="primary">Dlc1_1</name>
    <name evidence="4" type="ORF">TURVEL_R08193</name>
</gene>
<dbReference type="SMART" id="SM00324">
    <property type="entry name" value="RhoGAP"/>
    <property type="match status" value="1"/>
</dbReference>
<feature type="region of interest" description="Disordered" evidence="2">
    <location>
        <begin position="774"/>
        <end position="794"/>
    </location>
</feature>
<dbReference type="GO" id="GO:0007165">
    <property type="term" value="P:signal transduction"/>
    <property type="evidence" value="ECO:0007669"/>
    <property type="project" value="InterPro"/>
</dbReference>
<dbReference type="EMBL" id="VZTY01009623">
    <property type="protein sequence ID" value="NXU50464.1"/>
    <property type="molecule type" value="Genomic_DNA"/>
</dbReference>
<dbReference type="Proteomes" id="UP000582182">
    <property type="component" value="Unassembled WGS sequence"/>
</dbReference>
<dbReference type="CDD" id="cd09538">
    <property type="entry name" value="SAM_DLC1_2-like"/>
    <property type="match status" value="1"/>
</dbReference>